<accession>A0ABY0AHK6</accession>
<name>A0ABY0AHK6_THESC</name>
<protein>
    <submittedName>
        <fullName evidence="1">Uncharacterized protein</fullName>
    </submittedName>
</protein>
<reference evidence="1 2" key="1">
    <citation type="journal article" date="2019" name="Extremophiles">
        <title>Biogeography of thermophiles and predominance of Thermus scotoductus in domestic water heaters.</title>
        <authorList>
            <person name="Wilpiszeski R.L."/>
            <person name="Zhang Z."/>
            <person name="House C.H."/>
        </authorList>
    </citation>
    <scope>NUCLEOTIDE SEQUENCE [LARGE SCALE GENOMIC DNA]</scope>
    <source>
        <strain evidence="1 2">12_S12</strain>
    </source>
</reference>
<sequence length="73" mass="7991">MAPSLVWIRGMAGVAEVDQASILSASLSVDRFADRLLSMLVGALGVRGLARPFRELFVPRFAKMFVGRRCCYG</sequence>
<proteinExistence type="predicted"/>
<organism evidence="1 2">
    <name type="scientific">Thermus scotoductus</name>
    <dbReference type="NCBI Taxonomy" id="37636"/>
    <lineage>
        <taxon>Bacteria</taxon>
        <taxon>Thermotogati</taxon>
        <taxon>Deinococcota</taxon>
        <taxon>Deinococci</taxon>
        <taxon>Thermales</taxon>
        <taxon>Thermaceae</taxon>
        <taxon>Thermus</taxon>
    </lineage>
</organism>
<keyword evidence="2" id="KW-1185">Reference proteome</keyword>
<dbReference type="Proteomes" id="UP000287962">
    <property type="component" value="Unassembled WGS sequence"/>
</dbReference>
<comment type="caution">
    <text evidence="1">The sequence shown here is derived from an EMBL/GenBank/DDBJ whole genome shotgun (WGS) entry which is preliminary data.</text>
</comment>
<evidence type="ECO:0000313" key="1">
    <source>
        <dbReference type="EMBL" id="RTI06616.1"/>
    </source>
</evidence>
<dbReference type="EMBL" id="PEML01000264">
    <property type="protein sequence ID" value="RTI06616.1"/>
    <property type="molecule type" value="Genomic_DNA"/>
</dbReference>
<evidence type="ECO:0000313" key="2">
    <source>
        <dbReference type="Proteomes" id="UP000287962"/>
    </source>
</evidence>
<gene>
    <name evidence="1" type="ORF">CSW25_07990</name>
</gene>